<name>A0A1Y0EGT3_9RHOB</name>
<feature type="compositionally biased region" description="Low complexity" evidence="1">
    <location>
        <begin position="44"/>
        <end position="61"/>
    </location>
</feature>
<keyword evidence="3" id="KW-1185">Reference proteome</keyword>
<gene>
    <name evidence="2" type="ORF">LOKVESSMR4R_03386</name>
</gene>
<sequence length="238" mass="24921">MTRYIADHPDMIAARANAEIRAKGITDLRFDTPVFQSRRTASEAVPSAPQATPTPAAGPTPAEALRTRLGAVLRNPTARGKTEAAFSLALRTDMTAMQINGLLRDLPAGADLGLPPRAIADAAAKAEADRIRQIVTADAAADHVEQALVLALETDTPVAAALAILKALPPRMRIASIEERLAGEAEFGPCDISMEEATGARSGATGWAKAVQEANSRFEAAAPATLKDEHKLSEGGTQ</sequence>
<evidence type="ECO:0000313" key="2">
    <source>
        <dbReference type="EMBL" id="ARU02658.1"/>
    </source>
</evidence>
<protein>
    <submittedName>
        <fullName evidence="2">Uncharacterized protein</fullName>
    </submittedName>
</protein>
<evidence type="ECO:0000313" key="3">
    <source>
        <dbReference type="Proteomes" id="UP000195273"/>
    </source>
</evidence>
<dbReference type="EMBL" id="CP021431">
    <property type="protein sequence ID" value="ARU02658.1"/>
    <property type="molecule type" value="Genomic_DNA"/>
</dbReference>
<organism evidence="2 3">
    <name type="scientific">Yoonia vestfoldensis</name>
    <dbReference type="NCBI Taxonomy" id="245188"/>
    <lineage>
        <taxon>Bacteria</taxon>
        <taxon>Pseudomonadati</taxon>
        <taxon>Pseudomonadota</taxon>
        <taxon>Alphaproteobacteria</taxon>
        <taxon>Rhodobacterales</taxon>
        <taxon>Paracoccaceae</taxon>
        <taxon>Yoonia</taxon>
    </lineage>
</organism>
<evidence type="ECO:0000256" key="1">
    <source>
        <dbReference type="SAM" id="MobiDB-lite"/>
    </source>
</evidence>
<proteinExistence type="predicted"/>
<accession>A0A1Y0EGT3</accession>
<dbReference type="RefSeq" id="WP_157898258.1">
    <property type="nucleotide sequence ID" value="NZ_CP021431.1"/>
</dbReference>
<dbReference type="Proteomes" id="UP000195273">
    <property type="component" value="Chromosome"/>
</dbReference>
<feature type="region of interest" description="Disordered" evidence="1">
    <location>
        <begin position="39"/>
        <end position="61"/>
    </location>
</feature>
<dbReference type="KEGG" id="lvs:LOKVESSMR4R_03386"/>
<reference evidence="2 3" key="1">
    <citation type="submission" date="2017-05" db="EMBL/GenBank/DDBJ databases">
        <title>Genome Sequence of Loktanella vestfoldensis Strain SMR4r Isolated from a Culture of the Diatom Skeletonema marinoi.</title>
        <authorList>
            <person name="Topel M."/>
            <person name="Pinder M.I.M."/>
            <person name="Johansson O.N."/>
            <person name="Kourtchenko O."/>
            <person name="Godhe A."/>
            <person name="Clarke A.K."/>
        </authorList>
    </citation>
    <scope>NUCLEOTIDE SEQUENCE [LARGE SCALE GENOMIC DNA]</scope>
    <source>
        <strain evidence="2 3">SMR4r</strain>
    </source>
</reference>
<feature type="region of interest" description="Disordered" evidence="1">
    <location>
        <begin position="219"/>
        <end position="238"/>
    </location>
</feature>
<dbReference type="AlphaFoldDB" id="A0A1Y0EGT3"/>
<feature type="compositionally biased region" description="Basic and acidic residues" evidence="1">
    <location>
        <begin position="226"/>
        <end position="238"/>
    </location>
</feature>